<protein>
    <recommendedName>
        <fullName evidence="2">DH domain-containing protein</fullName>
    </recommendedName>
</protein>
<sequence>MASVLSFPPFVPFQGTDHGPLLHRSISSLKSRRSEGFNGYHGQRFLSTTSLISKPSHSAASARLSLSGSHSTPQSQSGTHDHSPARRSISSILSTPHSLVPSTLSESEAQALRYSGSFNFDQFPQAVLESGDDVSIDSVSLVDGKDGTSEDEEWHESPETPPVIGTPDVIDFASEPAEQQDHLQTQTFRRWVSTLRRRNANLQTPAKSPCLRRAIHSMERSQGSDRSDELIAHHRHSGSHVSSIAFVTGVRSASMTMTSTSLPSINAPASARSPRSIMYVMSNPNSRSDLRTSLDSDNGGSIPAIDEAAFRRSQKRARKVQELVRTEGGYLADLKALHHAYCTLLLPVQSVKRAAIQACISDVVQLHEEVLAELQPLLEQLIPCGSSRQLHQHTVTRPRLHTAAGRLDALSPERVYDNPRRFRKSLEATRASLSNGLEHLCAPQLAAQVAQVFVTKAKRFTVYEEYGARCEIMQFEVDMRRSSSPSLDHDRALEALQATICSTRDKTGTIKKALGLKDLLIKPIQRATRYELLFKDLLSLTPCGDDPVSHSTLDDALFVISQTCHDLNKASGNPERLRAFNSHRLLQERLLFEKKDAIETMFHQFGKLLLCGTLYFAYRGTTNIRGQYAITILYESCIVIASATSSSKYHVSLVIPLSTSAIEEPDNGKALQCHTTPHTWKLTFESEGALFEILSVACSKAEADVWRGQISGRIAVEKQYLNEGRSQIIDIRSPLTDEMRSVGKAYGRACDFRRRASVQRAATLGPLTELDQVIIKNTQAAGKENDSSVLVLPIPRSQSVITPSHIPVLAPRRSDRIHLEAILMDVWTKDTLPFPGLGSKRGEYSMRASAGHVIRKLSMASITSNFSKRSMSYTSISQASLMDDRSFRTRPRIPVADKVPKKPSEKKIDFHSAPEAFLPEDFDLKATSRARGRLAGLRTLTMGIERPKTPFFPSENLDPGRIKRSRSIITRRRSGSEDLTDRLGKDQTATVATSKVTAMPMQVSPGCSSKSPASQEGRPGVRQRARSRLAKLLA</sequence>
<feature type="compositionally biased region" description="Polar residues" evidence="1">
    <location>
        <begin position="1005"/>
        <end position="1014"/>
    </location>
</feature>
<dbReference type="OrthoDB" id="8059989at2759"/>
<dbReference type="Gene3D" id="1.20.900.10">
    <property type="entry name" value="Dbl homology (DH) domain"/>
    <property type="match status" value="1"/>
</dbReference>
<proteinExistence type="predicted"/>
<name>A0A8K0KVD7_9PEZI</name>
<dbReference type="EMBL" id="JAESVG020000009">
    <property type="protein sequence ID" value="KAG8624619.1"/>
    <property type="molecule type" value="Genomic_DNA"/>
</dbReference>
<feature type="compositionally biased region" description="Basic residues" evidence="1">
    <location>
        <begin position="1021"/>
        <end position="1034"/>
    </location>
</feature>
<evidence type="ECO:0000313" key="3">
    <source>
        <dbReference type="EMBL" id="KAG8624619.1"/>
    </source>
</evidence>
<dbReference type="Proteomes" id="UP000809789">
    <property type="component" value="Unassembled WGS sequence"/>
</dbReference>
<dbReference type="InterPro" id="IPR051092">
    <property type="entry name" value="FYVE_RhoGEF_PH"/>
</dbReference>
<evidence type="ECO:0000259" key="2">
    <source>
        <dbReference type="PROSITE" id="PS50010"/>
    </source>
</evidence>
<dbReference type="SMART" id="SM00325">
    <property type="entry name" value="RhoGEF"/>
    <property type="match status" value="1"/>
</dbReference>
<dbReference type="InterPro" id="IPR000219">
    <property type="entry name" value="DH_dom"/>
</dbReference>
<feature type="region of interest" description="Disordered" evidence="1">
    <location>
        <begin position="57"/>
        <end position="87"/>
    </location>
</feature>
<accession>A0A8K0KVD7</accession>
<dbReference type="PANTHER" id="PTHR12673:SF159">
    <property type="entry name" value="LD03170P"/>
    <property type="match status" value="1"/>
</dbReference>
<feature type="region of interest" description="Disordered" evidence="1">
    <location>
        <begin position="992"/>
        <end position="1034"/>
    </location>
</feature>
<dbReference type="SUPFAM" id="SSF48065">
    <property type="entry name" value="DBL homology domain (DH-domain)"/>
    <property type="match status" value="1"/>
</dbReference>
<dbReference type="GO" id="GO:0005737">
    <property type="term" value="C:cytoplasm"/>
    <property type="evidence" value="ECO:0007669"/>
    <property type="project" value="TreeGrafter"/>
</dbReference>
<evidence type="ECO:0000256" key="1">
    <source>
        <dbReference type="SAM" id="MobiDB-lite"/>
    </source>
</evidence>
<feature type="compositionally biased region" description="Low complexity" evidence="1">
    <location>
        <begin position="57"/>
        <end position="71"/>
    </location>
</feature>
<evidence type="ECO:0000313" key="4">
    <source>
        <dbReference type="Proteomes" id="UP000809789"/>
    </source>
</evidence>
<gene>
    <name evidence="3" type="ORF">KVT40_007686</name>
</gene>
<organism evidence="3 4">
    <name type="scientific">Elsinoe batatas</name>
    <dbReference type="NCBI Taxonomy" id="2601811"/>
    <lineage>
        <taxon>Eukaryota</taxon>
        <taxon>Fungi</taxon>
        <taxon>Dikarya</taxon>
        <taxon>Ascomycota</taxon>
        <taxon>Pezizomycotina</taxon>
        <taxon>Dothideomycetes</taxon>
        <taxon>Dothideomycetidae</taxon>
        <taxon>Myriangiales</taxon>
        <taxon>Elsinoaceae</taxon>
        <taxon>Elsinoe</taxon>
    </lineage>
</organism>
<dbReference type="PROSITE" id="PS50010">
    <property type="entry name" value="DH_2"/>
    <property type="match status" value="1"/>
</dbReference>
<reference evidence="3" key="1">
    <citation type="submission" date="2021-07" db="EMBL/GenBank/DDBJ databases">
        <title>Elsinoe batatas strain:CRI-CJ2 Genome sequencing and assembly.</title>
        <authorList>
            <person name="Huang L."/>
        </authorList>
    </citation>
    <scope>NUCLEOTIDE SEQUENCE</scope>
    <source>
        <strain evidence="3">CRI-CJ2</strain>
    </source>
</reference>
<dbReference type="AlphaFoldDB" id="A0A8K0KVD7"/>
<keyword evidence="4" id="KW-1185">Reference proteome</keyword>
<dbReference type="Pfam" id="PF00621">
    <property type="entry name" value="RhoGEF"/>
    <property type="match status" value="1"/>
</dbReference>
<dbReference type="InterPro" id="IPR035899">
    <property type="entry name" value="DBL_dom_sf"/>
</dbReference>
<dbReference type="GO" id="GO:0005085">
    <property type="term" value="F:guanyl-nucleotide exchange factor activity"/>
    <property type="evidence" value="ECO:0007669"/>
    <property type="project" value="InterPro"/>
</dbReference>
<dbReference type="PANTHER" id="PTHR12673">
    <property type="entry name" value="FACIOGENITAL DYSPLASIA PROTEIN"/>
    <property type="match status" value="1"/>
</dbReference>
<feature type="domain" description="DH" evidence="2">
    <location>
        <begin position="315"/>
        <end position="570"/>
    </location>
</feature>
<comment type="caution">
    <text evidence="3">The sequence shown here is derived from an EMBL/GenBank/DDBJ whole genome shotgun (WGS) entry which is preliminary data.</text>
</comment>
<feature type="region of interest" description="Disordered" evidence="1">
    <location>
        <begin position="142"/>
        <end position="165"/>
    </location>
</feature>